<evidence type="ECO:0000256" key="2">
    <source>
        <dbReference type="ARBA" id="ARBA00022448"/>
    </source>
</evidence>
<dbReference type="InterPro" id="IPR008509">
    <property type="entry name" value="MOT2/MFSD5"/>
</dbReference>
<sequence>MVGGITTSLLFSAFESWLIAERNKVKYLVLPLNECLALPLNECFPVIMPLIFNLFLQRGFEQQWLSVTFFKAIFFGNCLVAIITGLFGNMLAATLGFGPVAPFDVATCFLAIAMAIIMSSWSKNFGDPSESKDLFTQFKGDAIATASGESLTTF</sequence>
<evidence type="ECO:0000256" key="6">
    <source>
        <dbReference type="ARBA" id="ARBA00023136"/>
    </source>
</evidence>
<proteinExistence type="predicted"/>
<accession>A0A7J7MKA4</accession>
<keyword evidence="6 7" id="KW-0472">Membrane</keyword>
<dbReference type="EMBL" id="JACGCM010001428">
    <property type="protein sequence ID" value="KAF6155158.1"/>
    <property type="molecule type" value="Genomic_DNA"/>
</dbReference>
<protein>
    <submittedName>
        <fullName evidence="8">Uncharacterized protein</fullName>
    </submittedName>
</protein>
<organism evidence="8 9">
    <name type="scientific">Kingdonia uniflora</name>
    <dbReference type="NCBI Taxonomy" id="39325"/>
    <lineage>
        <taxon>Eukaryota</taxon>
        <taxon>Viridiplantae</taxon>
        <taxon>Streptophyta</taxon>
        <taxon>Embryophyta</taxon>
        <taxon>Tracheophyta</taxon>
        <taxon>Spermatophyta</taxon>
        <taxon>Magnoliopsida</taxon>
        <taxon>Ranunculales</taxon>
        <taxon>Circaeasteraceae</taxon>
        <taxon>Kingdonia</taxon>
    </lineage>
</organism>
<feature type="transmembrane region" description="Helical" evidence="7">
    <location>
        <begin position="68"/>
        <end position="88"/>
    </location>
</feature>
<evidence type="ECO:0000313" key="8">
    <source>
        <dbReference type="EMBL" id="KAF6155158.1"/>
    </source>
</evidence>
<keyword evidence="5 7" id="KW-1133">Transmembrane helix</keyword>
<comment type="caution">
    <text evidence="8">The sequence shown here is derived from an EMBL/GenBank/DDBJ whole genome shotgun (WGS) entry which is preliminary data.</text>
</comment>
<evidence type="ECO:0000313" key="9">
    <source>
        <dbReference type="Proteomes" id="UP000541444"/>
    </source>
</evidence>
<evidence type="ECO:0000256" key="3">
    <source>
        <dbReference type="ARBA" id="ARBA00022475"/>
    </source>
</evidence>
<feature type="transmembrane region" description="Helical" evidence="7">
    <location>
        <begin position="100"/>
        <end position="121"/>
    </location>
</feature>
<keyword evidence="9" id="KW-1185">Reference proteome</keyword>
<dbReference type="GO" id="GO:0005886">
    <property type="term" value="C:plasma membrane"/>
    <property type="evidence" value="ECO:0007669"/>
    <property type="project" value="UniProtKB-SubCell"/>
</dbReference>
<evidence type="ECO:0000256" key="7">
    <source>
        <dbReference type="SAM" id="Phobius"/>
    </source>
</evidence>
<dbReference type="Proteomes" id="UP000541444">
    <property type="component" value="Unassembled WGS sequence"/>
</dbReference>
<keyword evidence="2" id="KW-0813">Transport</keyword>
<name>A0A7J7MKA4_9MAGN</name>
<dbReference type="OrthoDB" id="1625653at2759"/>
<dbReference type="PANTHER" id="PTHR23516">
    <property type="entry name" value="SAM (S-ADENOSYL METHIONINE) TRANSPORTER"/>
    <property type="match status" value="1"/>
</dbReference>
<dbReference type="AlphaFoldDB" id="A0A7J7MKA4"/>
<dbReference type="Pfam" id="PF05631">
    <property type="entry name" value="MFS_5"/>
    <property type="match status" value="2"/>
</dbReference>
<evidence type="ECO:0000256" key="5">
    <source>
        <dbReference type="ARBA" id="ARBA00022989"/>
    </source>
</evidence>
<comment type="subcellular location">
    <subcellularLocation>
        <location evidence="1">Cell membrane</location>
        <topology evidence="1">Multi-pass membrane protein</topology>
    </subcellularLocation>
</comment>
<dbReference type="GO" id="GO:0015098">
    <property type="term" value="F:molybdate ion transmembrane transporter activity"/>
    <property type="evidence" value="ECO:0007669"/>
    <property type="project" value="InterPro"/>
</dbReference>
<dbReference type="PANTHER" id="PTHR23516:SF1">
    <property type="entry name" value="MOLYBDATE-ANION TRANSPORTER"/>
    <property type="match status" value="1"/>
</dbReference>
<gene>
    <name evidence="8" type="ORF">GIB67_019684</name>
</gene>
<evidence type="ECO:0000256" key="1">
    <source>
        <dbReference type="ARBA" id="ARBA00004651"/>
    </source>
</evidence>
<evidence type="ECO:0000256" key="4">
    <source>
        <dbReference type="ARBA" id="ARBA00022692"/>
    </source>
</evidence>
<reference evidence="8 9" key="1">
    <citation type="journal article" date="2020" name="IScience">
        <title>Genome Sequencing of the Endangered Kingdonia uniflora (Circaeasteraceae, Ranunculales) Reveals Potential Mechanisms of Evolutionary Specialization.</title>
        <authorList>
            <person name="Sun Y."/>
            <person name="Deng T."/>
            <person name="Zhang A."/>
            <person name="Moore M.J."/>
            <person name="Landis J.B."/>
            <person name="Lin N."/>
            <person name="Zhang H."/>
            <person name="Zhang X."/>
            <person name="Huang J."/>
            <person name="Zhang X."/>
            <person name="Sun H."/>
            <person name="Wang H."/>
        </authorList>
    </citation>
    <scope>NUCLEOTIDE SEQUENCE [LARGE SCALE GENOMIC DNA]</scope>
    <source>
        <strain evidence="8">TB1705</strain>
        <tissue evidence="8">Leaf</tissue>
    </source>
</reference>
<keyword evidence="3" id="KW-1003">Cell membrane</keyword>
<keyword evidence="4 7" id="KW-0812">Transmembrane</keyword>